<organism evidence="5 6">
    <name type="scientific">Panthera tigris altaica</name>
    <name type="common">Siberian tiger</name>
    <dbReference type="NCBI Taxonomy" id="74533"/>
    <lineage>
        <taxon>Eukaryota</taxon>
        <taxon>Metazoa</taxon>
        <taxon>Chordata</taxon>
        <taxon>Craniata</taxon>
        <taxon>Vertebrata</taxon>
        <taxon>Euteleostomi</taxon>
        <taxon>Mammalia</taxon>
        <taxon>Eutheria</taxon>
        <taxon>Laurasiatheria</taxon>
        <taxon>Carnivora</taxon>
        <taxon>Feliformia</taxon>
        <taxon>Felidae</taxon>
        <taxon>Pantherinae</taxon>
        <taxon>Panthera</taxon>
    </lineage>
</organism>
<dbReference type="Proteomes" id="UP000675900">
    <property type="component" value="Unassembled WGS sequence"/>
</dbReference>
<reference evidence="5" key="2">
    <citation type="submission" date="2025-09" db="UniProtKB">
        <authorList>
            <consortium name="Ensembl"/>
        </authorList>
    </citation>
    <scope>IDENTIFICATION</scope>
</reference>
<evidence type="ECO:0000313" key="6">
    <source>
        <dbReference type="Proteomes" id="UP000675900"/>
    </source>
</evidence>
<dbReference type="GO" id="GO:0005840">
    <property type="term" value="C:ribosome"/>
    <property type="evidence" value="ECO:0007669"/>
    <property type="project" value="UniProtKB-KW"/>
</dbReference>
<keyword evidence="3" id="KW-0689">Ribosomal protein</keyword>
<proteinExistence type="inferred from homology"/>
<comment type="similarity">
    <text evidence="2">Belongs to the eukaryotic ribosomal protein P1/P2 family.</text>
</comment>
<comment type="function">
    <text evidence="1">Plays an important role in the elongation step of protein synthesis.</text>
</comment>
<sequence>VASVCELACIYLAFILHDKEVLVSENKINQRKKNSRSLIMTWALVFLSKPLL</sequence>
<protein>
    <submittedName>
        <fullName evidence="5">Uncharacterized protein</fullName>
    </submittedName>
</protein>
<evidence type="ECO:0000256" key="1">
    <source>
        <dbReference type="ARBA" id="ARBA00003362"/>
    </source>
</evidence>
<dbReference type="AlphaFoldDB" id="A0A8C9J828"/>
<dbReference type="GO" id="GO:1990904">
    <property type="term" value="C:ribonucleoprotein complex"/>
    <property type="evidence" value="ECO:0007669"/>
    <property type="project" value="UniProtKB-KW"/>
</dbReference>
<accession>A0A8C9J828</accession>
<evidence type="ECO:0000256" key="2">
    <source>
        <dbReference type="ARBA" id="ARBA00005436"/>
    </source>
</evidence>
<name>A0A8C9J828_PANTA</name>
<dbReference type="Ensembl" id="ENSPTIT00000008192.1">
    <property type="protein sequence ID" value="ENSPTIP00000004445.1"/>
    <property type="gene ID" value="ENSPTIG00000006956.1"/>
</dbReference>
<evidence type="ECO:0000256" key="4">
    <source>
        <dbReference type="ARBA" id="ARBA00023274"/>
    </source>
</evidence>
<keyword evidence="6" id="KW-1185">Reference proteome</keyword>
<reference evidence="5" key="1">
    <citation type="submission" date="2025-08" db="UniProtKB">
        <authorList>
            <consortium name="Ensembl"/>
        </authorList>
    </citation>
    <scope>IDENTIFICATION</scope>
</reference>
<dbReference type="GeneTree" id="ENSGT01140000282711"/>
<dbReference type="Gene3D" id="1.10.10.1410">
    <property type="match status" value="1"/>
</dbReference>
<evidence type="ECO:0000256" key="3">
    <source>
        <dbReference type="ARBA" id="ARBA00022980"/>
    </source>
</evidence>
<dbReference type="InterPro" id="IPR038716">
    <property type="entry name" value="P1/P2_N_sf"/>
</dbReference>
<evidence type="ECO:0000313" key="5">
    <source>
        <dbReference type="Ensembl" id="ENSPTIP00000004445.1"/>
    </source>
</evidence>
<keyword evidence="4" id="KW-0687">Ribonucleoprotein</keyword>